<evidence type="ECO:0000313" key="3">
    <source>
        <dbReference type="EMBL" id="KAG9331813.1"/>
    </source>
</evidence>
<name>A0A8T2MVW5_9TELE</name>
<dbReference type="GO" id="GO:0005802">
    <property type="term" value="C:trans-Golgi network"/>
    <property type="evidence" value="ECO:0007669"/>
    <property type="project" value="TreeGrafter"/>
</dbReference>
<dbReference type="GO" id="GO:0005085">
    <property type="term" value="F:guanyl-nucleotide exchange factor activity"/>
    <property type="evidence" value="ECO:0007669"/>
    <property type="project" value="InterPro"/>
</dbReference>
<reference evidence="3" key="1">
    <citation type="thesis" date="2021" institute="BYU ScholarsArchive" country="Provo, UT, USA">
        <title>Applications of and Algorithms for Genome Assembly and Genomic Analyses with an Emphasis on Marine Teleosts.</title>
        <authorList>
            <person name="Pickett B.D."/>
        </authorList>
    </citation>
    <scope>NUCLEOTIDE SEQUENCE</scope>
    <source>
        <strain evidence="3">HI-2016</strain>
    </source>
</reference>
<dbReference type="PANTHER" id="PTHR46070">
    <property type="entry name" value="PINSTRIPE, ISOFORM A"/>
    <property type="match status" value="1"/>
</dbReference>
<dbReference type="Gene3D" id="2.60.60.20">
    <property type="entry name" value="PLAT/LH2 domain"/>
    <property type="match status" value="1"/>
</dbReference>
<feature type="domain" description="RUN" evidence="2">
    <location>
        <begin position="124"/>
        <end position="272"/>
    </location>
</feature>
<dbReference type="OrthoDB" id="6019893at2759"/>
<sequence>MQRSPDTPTGECRGHQTHLQVSAEITGHTYRFPCGRWLGKGVDDGSLERVLVGELTTPSAENEDRPCRTPPMQQSPGMMRRFVTISPNSKPKLNTGQIQEGVGEAINGIVKHFHKPEKERGSLAVLLCGEFGLVWALEQVFLHGFKSPRLFKNVFIWDFLEKAQAYFESPEPREKSQDENWQTRVRDFCRFMRAINSSPRSIGKDGKFQMLVCLGARDHQLHHWIALLADCPITAQMYEEFALIKEHTLVNSLIRVLQTLQEFNITLEASLVKGIGI</sequence>
<evidence type="ECO:0000259" key="2">
    <source>
        <dbReference type="PROSITE" id="PS50826"/>
    </source>
</evidence>
<dbReference type="InterPro" id="IPR037213">
    <property type="entry name" value="Run_dom_sf"/>
</dbReference>
<dbReference type="EMBL" id="JAFBMS010000287">
    <property type="protein sequence ID" value="KAG9331813.1"/>
    <property type="molecule type" value="Genomic_DNA"/>
</dbReference>
<dbReference type="AlphaFoldDB" id="A0A8T2MVW5"/>
<proteinExistence type="predicted"/>
<evidence type="ECO:0000256" key="1">
    <source>
        <dbReference type="SAM" id="MobiDB-lite"/>
    </source>
</evidence>
<evidence type="ECO:0000313" key="4">
    <source>
        <dbReference type="Proteomes" id="UP000824540"/>
    </source>
</evidence>
<dbReference type="Pfam" id="PF02759">
    <property type="entry name" value="RUN"/>
    <property type="match status" value="1"/>
</dbReference>
<feature type="region of interest" description="Disordered" evidence="1">
    <location>
        <begin position="57"/>
        <end position="76"/>
    </location>
</feature>
<dbReference type="GO" id="GO:0031267">
    <property type="term" value="F:small GTPase binding"/>
    <property type="evidence" value="ECO:0007669"/>
    <property type="project" value="InterPro"/>
</dbReference>
<dbReference type="Proteomes" id="UP000824540">
    <property type="component" value="Unassembled WGS sequence"/>
</dbReference>
<dbReference type="GO" id="GO:0042147">
    <property type="term" value="P:retrograde transport, endosome to Golgi"/>
    <property type="evidence" value="ECO:0007669"/>
    <property type="project" value="TreeGrafter"/>
</dbReference>
<accession>A0A8T2MVW5</accession>
<dbReference type="InterPro" id="IPR004012">
    <property type="entry name" value="Run_dom"/>
</dbReference>
<dbReference type="Gene3D" id="1.20.58.900">
    <property type="match status" value="1"/>
</dbReference>
<dbReference type="SMART" id="SM00593">
    <property type="entry name" value="RUN"/>
    <property type="match status" value="1"/>
</dbReference>
<protein>
    <recommendedName>
        <fullName evidence="2">RUN domain-containing protein</fullName>
    </recommendedName>
</protein>
<dbReference type="InterPro" id="IPR047278">
    <property type="entry name" value="DEN5A/B"/>
</dbReference>
<organism evidence="3 4">
    <name type="scientific">Albula glossodonta</name>
    <name type="common">roundjaw bonefish</name>
    <dbReference type="NCBI Taxonomy" id="121402"/>
    <lineage>
        <taxon>Eukaryota</taxon>
        <taxon>Metazoa</taxon>
        <taxon>Chordata</taxon>
        <taxon>Craniata</taxon>
        <taxon>Vertebrata</taxon>
        <taxon>Euteleostomi</taxon>
        <taxon>Actinopterygii</taxon>
        <taxon>Neopterygii</taxon>
        <taxon>Teleostei</taxon>
        <taxon>Albuliformes</taxon>
        <taxon>Albulidae</taxon>
        <taxon>Albula</taxon>
    </lineage>
</organism>
<keyword evidence="4" id="KW-1185">Reference proteome</keyword>
<dbReference type="PANTHER" id="PTHR46070:SF2">
    <property type="entry name" value="DENN DOMAIN-CONTAINING PROTEIN 5A"/>
    <property type="match status" value="1"/>
</dbReference>
<dbReference type="SUPFAM" id="SSF140741">
    <property type="entry name" value="RUN domain-like"/>
    <property type="match status" value="1"/>
</dbReference>
<dbReference type="GO" id="GO:0005829">
    <property type="term" value="C:cytosol"/>
    <property type="evidence" value="ECO:0007669"/>
    <property type="project" value="GOC"/>
</dbReference>
<comment type="caution">
    <text evidence="3">The sequence shown here is derived from an EMBL/GenBank/DDBJ whole genome shotgun (WGS) entry which is preliminary data.</text>
</comment>
<dbReference type="FunFam" id="1.20.58.900:FF:000008">
    <property type="entry name" value="DENN domain containing 5B"/>
    <property type="match status" value="1"/>
</dbReference>
<dbReference type="PROSITE" id="PS50826">
    <property type="entry name" value="RUN"/>
    <property type="match status" value="1"/>
</dbReference>
<gene>
    <name evidence="3" type="ORF">JZ751_016967</name>
</gene>